<keyword evidence="2" id="KW-0479">Metal-binding</keyword>
<reference evidence="5" key="1">
    <citation type="submission" date="2018-06" db="EMBL/GenBank/DDBJ databases">
        <authorList>
            <person name="Zhirakovskaya E."/>
        </authorList>
    </citation>
    <scope>NUCLEOTIDE SEQUENCE</scope>
</reference>
<dbReference type="GO" id="GO:0020037">
    <property type="term" value="F:heme binding"/>
    <property type="evidence" value="ECO:0007669"/>
    <property type="project" value="InterPro"/>
</dbReference>
<evidence type="ECO:0000256" key="1">
    <source>
        <dbReference type="ARBA" id="ARBA00022617"/>
    </source>
</evidence>
<dbReference type="SUPFAM" id="SSF46626">
    <property type="entry name" value="Cytochrome c"/>
    <property type="match status" value="1"/>
</dbReference>
<dbReference type="AlphaFoldDB" id="A0A3B0W9X0"/>
<dbReference type="PANTHER" id="PTHR30600">
    <property type="entry name" value="CYTOCHROME C PEROXIDASE-RELATED"/>
    <property type="match status" value="1"/>
</dbReference>
<sequence length="637" mass="69095">MLQISLSTTGKSILEKNTRLILTLFLLLLITFSLSANAYDSSNGRILAFVNASLGGTFTDNKDNPSITVTIAPGALSKNAKLIVYPLRHPSAVGANQTSSSPVFKVKLKAVKKHHVWWKRGHKNRAERNKPLTLDKPMQIEIAANQAPVHPQIGEIAIYRDNAWPRMMANFYKASTNSVITRTKNTHGKYRVAHRTLQARNADDADVVRGRDLYFNEDWGSHEYWGGTFQLHEVLNNVDPATAASLGVQIDLTKVPKFIVDIMLGNDYALKQAALADPATTIALLQADAVLGLKAQFNDETNPNRLTSVGLTCALCHVTVTPTEFQIAAPPAPLTPLPIGFPIIGPPNAGIALGTILSFTPLVQSGSESDKIDQYQSWAPGGFDPRFLPNNPIDDGVNNPTQIPQHWNFMDLADQDYDITWIGILHTTADNESLASGPECGIDLPLGTNGAWGTPGAIIKDFEFGNTLPQWVFDALDVAETEEPGIGTEPGVVQEVTRDKLLDLKAFMESIVSPAPLAFNEEKAEAGWELFYGKANCASCHASAEGTRGKSARGDTSQNEGIYFTNITENAPQGLLGLGIKVPGLRGLAFTAPYFHDGSAATLDDVVKRYTSTDIPQVPSILTDEEQASIVEYLKSL</sequence>
<dbReference type="InterPro" id="IPR036909">
    <property type="entry name" value="Cyt_c-like_dom_sf"/>
</dbReference>
<protein>
    <recommendedName>
        <fullName evidence="4">Cytochrome c domain-containing protein</fullName>
    </recommendedName>
</protein>
<dbReference type="InterPro" id="IPR051395">
    <property type="entry name" value="Cytochrome_c_Peroxidase/MauG"/>
</dbReference>
<dbReference type="PROSITE" id="PS51007">
    <property type="entry name" value="CYTC"/>
    <property type="match status" value="1"/>
</dbReference>
<organism evidence="5">
    <name type="scientific">hydrothermal vent metagenome</name>
    <dbReference type="NCBI Taxonomy" id="652676"/>
    <lineage>
        <taxon>unclassified sequences</taxon>
        <taxon>metagenomes</taxon>
        <taxon>ecological metagenomes</taxon>
    </lineage>
</organism>
<feature type="domain" description="Cytochrome c" evidence="4">
    <location>
        <begin position="522"/>
        <end position="637"/>
    </location>
</feature>
<gene>
    <name evidence="5" type="ORF">MNBD_GAMMA05-523</name>
</gene>
<evidence type="ECO:0000256" key="2">
    <source>
        <dbReference type="ARBA" id="ARBA00022723"/>
    </source>
</evidence>
<dbReference type="GO" id="GO:0046872">
    <property type="term" value="F:metal ion binding"/>
    <property type="evidence" value="ECO:0007669"/>
    <property type="project" value="UniProtKB-KW"/>
</dbReference>
<dbReference type="GO" id="GO:0009055">
    <property type="term" value="F:electron transfer activity"/>
    <property type="evidence" value="ECO:0007669"/>
    <property type="project" value="InterPro"/>
</dbReference>
<evidence type="ECO:0000259" key="4">
    <source>
        <dbReference type="PROSITE" id="PS51007"/>
    </source>
</evidence>
<dbReference type="InterPro" id="IPR009056">
    <property type="entry name" value="Cyt_c-like_dom"/>
</dbReference>
<dbReference type="EMBL" id="UOFE01000030">
    <property type="protein sequence ID" value="VAW52725.1"/>
    <property type="molecule type" value="Genomic_DNA"/>
</dbReference>
<proteinExistence type="predicted"/>
<keyword evidence="1" id="KW-0349">Heme</keyword>
<dbReference type="Gene3D" id="1.10.760.10">
    <property type="entry name" value="Cytochrome c-like domain"/>
    <property type="match status" value="1"/>
</dbReference>
<name>A0A3B0W9X0_9ZZZZ</name>
<dbReference type="GO" id="GO:0004130">
    <property type="term" value="F:cytochrome-c peroxidase activity"/>
    <property type="evidence" value="ECO:0007669"/>
    <property type="project" value="TreeGrafter"/>
</dbReference>
<accession>A0A3B0W9X0</accession>
<evidence type="ECO:0000313" key="5">
    <source>
        <dbReference type="EMBL" id="VAW52725.1"/>
    </source>
</evidence>
<dbReference type="Pfam" id="PF00034">
    <property type="entry name" value="Cytochrom_C"/>
    <property type="match status" value="1"/>
</dbReference>
<evidence type="ECO:0000256" key="3">
    <source>
        <dbReference type="ARBA" id="ARBA00023004"/>
    </source>
</evidence>
<keyword evidence="3" id="KW-0408">Iron</keyword>